<dbReference type="GO" id="GO:0016758">
    <property type="term" value="F:hexosyltransferase activity"/>
    <property type="evidence" value="ECO:0007669"/>
    <property type="project" value="UniProtKB-ARBA"/>
</dbReference>
<dbReference type="PANTHER" id="PTHR22916:SF3">
    <property type="entry name" value="UDP-GLCNAC:BETAGAL BETA-1,3-N-ACETYLGLUCOSAMINYLTRANSFERASE-LIKE PROTEIN 1"/>
    <property type="match status" value="1"/>
</dbReference>
<dbReference type="SUPFAM" id="SSF53448">
    <property type="entry name" value="Nucleotide-diphospho-sugar transferases"/>
    <property type="match status" value="1"/>
</dbReference>
<dbReference type="Gene3D" id="3.90.550.10">
    <property type="entry name" value="Spore Coat Polysaccharide Biosynthesis Protein SpsA, Chain A"/>
    <property type="match status" value="1"/>
</dbReference>
<proteinExistence type="predicted"/>
<dbReference type="EMBL" id="ACBW01000076">
    <property type="protein sequence ID" value="EEF75454.1"/>
    <property type="molecule type" value="Genomic_DNA"/>
</dbReference>
<sequence>MESKISTPLVSVIIPTYARSQYICRAIDSVLNQTYKNVEVIVVDDNGENTENQLATFQTLKSYIDKEQITYITHKTNRNGSAARNTGIFNAKGEYICLLDDDDEFFPEKVEKQVQVLNQLDDSWAGVFCNSINRTITLHGVKEKLNKIVLPENMYEEFLFCRAGFGSSSLMLRKSVCLEINGFDTSFKRHQDWEFLTRILRKYKLKQVEPNGALLYYYIYPYNINRPSGKQVQIYREHYLDKFKDDINASSNKNKIYHKNYWDIALALLNDFCFKESFYYFKKSIAYHFPTLKEMLRIPLYLYRSVFNN</sequence>
<keyword evidence="2" id="KW-0808">Transferase</keyword>
<dbReference type="GeneID" id="78405276"/>
<dbReference type="Pfam" id="PF00535">
    <property type="entry name" value="Glycos_transf_2"/>
    <property type="match status" value="1"/>
</dbReference>
<dbReference type="RefSeq" id="WP_008141239.1">
    <property type="nucleotide sequence ID" value="NZ_EQ973634.1"/>
</dbReference>
<name>S0F5J4_9BACT</name>
<keyword evidence="2" id="KW-0328">Glycosyltransferase</keyword>
<dbReference type="InterPro" id="IPR029044">
    <property type="entry name" value="Nucleotide-diphossugar_trans"/>
</dbReference>
<reference evidence="2 3" key="1">
    <citation type="submission" date="2008-12" db="EMBL/GenBank/DDBJ databases">
        <authorList>
            <person name="Fulton L."/>
            <person name="Clifton S."/>
            <person name="Fulton B."/>
            <person name="Xu J."/>
            <person name="Minx P."/>
            <person name="Pepin K.H."/>
            <person name="Johnson M."/>
            <person name="Bhonagiri V."/>
            <person name="Nash W.E."/>
            <person name="Mardis E.R."/>
            <person name="Wilson R.K."/>
        </authorList>
    </citation>
    <scope>NUCLEOTIDE SEQUENCE [LARGE SCALE GENOMIC DNA]</scope>
    <source>
        <strain evidence="2 3">DSM 18228</strain>
    </source>
</reference>
<dbReference type="STRING" id="547042.BACCOPRO_00943"/>
<feature type="domain" description="Glycosyltransferase 2-like" evidence="1">
    <location>
        <begin position="11"/>
        <end position="135"/>
    </location>
</feature>
<dbReference type="InterPro" id="IPR001173">
    <property type="entry name" value="Glyco_trans_2-like"/>
</dbReference>
<dbReference type="AlphaFoldDB" id="S0F5J4"/>
<keyword evidence="3" id="KW-1185">Reference proteome</keyword>
<dbReference type="Proteomes" id="UP000014073">
    <property type="component" value="Unassembled WGS sequence"/>
</dbReference>
<evidence type="ECO:0000313" key="3">
    <source>
        <dbReference type="Proteomes" id="UP000014073"/>
    </source>
</evidence>
<evidence type="ECO:0000313" key="2">
    <source>
        <dbReference type="EMBL" id="EEF75454.1"/>
    </source>
</evidence>
<dbReference type="EC" id="2.4.-.-" evidence="2"/>
<gene>
    <name evidence="2" type="ORF">BACCOPRO_00943</name>
</gene>
<protein>
    <submittedName>
        <fullName evidence="2">Glycosyltransferase, group 2 family protein</fullName>
        <ecNumber evidence="2">2.4.-.-</ecNumber>
    </submittedName>
</protein>
<comment type="caution">
    <text evidence="2">The sequence shown here is derived from an EMBL/GenBank/DDBJ whole genome shotgun (WGS) entry which is preliminary data.</text>
</comment>
<accession>S0F5J4</accession>
<dbReference type="HOGENOM" id="CLU_025996_0_5_10"/>
<dbReference type="CDD" id="cd00761">
    <property type="entry name" value="Glyco_tranf_GTA_type"/>
    <property type="match status" value="1"/>
</dbReference>
<evidence type="ECO:0000259" key="1">
    <source>
        <dbReference type="Pfam" id="PF00535"/>
    </source>
</evidence>
<organism evidence="2 3">
    <name type="scientific">Phocaeicola coprophilus DSM 18228 = JCM 13818</name>
    <dbReference type="NCBI Taxonomy" id="547042"/>
    <lineage>
        <taxon>Bacteria</taxon>
        <taxon>Pseudomonadati</taxon>
        <taxon>Bacteroidota</taxon>
        <taxon>Bacteroidia</taxon>
        <taxon>Bacteroidales</taxon>
        <taxon>Bacteroidaceae</taxon>
        <taxon>Phocaeicola</taxon>
    </lineage>
</organism>
<dbReference type="OrthoDB" id="6307329at2"/>
<dbReference type="PANTHER" id="PTHR22916">
    <property type="entry name" value="GLYCOSYLTRANSFERASE"/>
    <property type="match status" value="1"/>
</dbReference>
<dbReference type="eggNOG" id="COG1216">
    <property type="taxonomic scope" value="Bacteria"/>
</dbReference>